<evidence type="ECO:0000313" key="1">
    <source>
        <dbReference type="EMBL" id="THG50013.1"/>
    </source>
</evidence>
<proteinExistence type="predicted"/>
<protein>
    <submittedName>
        <fullName evidence="1">Serine acetyltransferase</fullName>
    </submittedName>
</protein>
<keyword evidence="2" id="KW-1185">Reference proteome</keyword>
<evidence type="ECO:0000313" key="2">
    <source>
        <dbReference type="Proteomes" id="UP000305401"/>
    </source>
</evidence>
<name>A0AC61S4Y4_9BACT</name>
<comment type="caution">
    <text evidence="1">The sequence shown here is derived from an EMBL/GenBank/DDBJ whole genome shotgun (WGS) entry which is preliminary data.</text>
</comment>
<sequence length="308" mass="33533">MNPLNQHHEEILRDAARQLSRSENLTNICQSQWQGEPLPSHSAVKEIITLCRALIFPGFFGDSTVTRSNITYHTGLWAGRLYTLLCEQIHAGLSMGGCNDSVDNHSDTRRSRAADKAAAFIKMLPQLRMWLNDDVKATYHGDPAATSIQEIIYCYPGLRAISAYRIAHNLYELGVPIIPRMISEHSHSETGVDIHPAAAIGRSFTIDHGTGIVVGATSIIGNNVKIYQGVTLGARSFDLDDNGNPVKGVPRHPIIGNGVVIYSNATILGRITVGDNAVIGGNIWVTTDVAPGERIIQAKANNVLRLKN</sequence>
<dbReference type="Proteomes" id="UP000305401">
    <property type="component" value="Unassembled WGS sequence"/>
</dbReference>
<reference evidence="1" key="1">
    <citation type="submission" date="2019-04" db="EMBL/GenBank/DDBJ databases">
        <title>Microbes associate with the intestines of laboratory mice.</title>
        <authorList>
            <person name="Navarre W."/>
            <person name="Wong E."/>
            <person name="Huang K.C."/>
            <person name="Tropini C."/>
            <person name="Ng K."/>
            <person name="Yu B."/>
        </authorList>
    </citation>
    <scope>NUCLEOTIDE SEQUENCE</scope>
    <source>
        <strain evidence="1">NM86_A22</strain>
    </source>
</reference>
<gene>
    <name evidence="1" type="ORF">E5990_06770</name>
</gene>
<accession>A0AC61S4Y4</accession>
<organism evidence="1 2">
    <name type="scientific">Muribaculum caecicola</name>
    <dbReference type="NCBI Taxonomy" id="3038144"/>
    <lineage>
        <taxon>Bacteria</taxon>
        <taxon>Pseudomonadati</taxon>
        <taxon>Bacteroidota</taxon>
        <taxon>Bacteroidia</taxon>
        <taxon>Bacteroidales</taxon>
        <taxon>Muribaculaceae</taxon>
        <taxon>Muribaculum</taxon>
    </lineage>
</organism>
<dbReference type="EMBL" id="SSTG01000074">
    <property type="protein sequence ID" value="THG50013.1"/>
    <property type="molecule type" value="Genomic_DNA"/>
</dbReference>